<proteinExistence type="predicted"/>
<feature type="domain" description="J" evidence="2">
    <location>
        <begin position="18"/>
        <end position="79"/>
    </location>
</feature>
<dbReference type="Gene3D" id="2.60.40.790">
    <property type="match status" value="2"/>
</dbReference>
<protein>
    <recommendedName>
        <fullName evidence="6">J domain-containing protein</fullName>
    </recommendedName>
</protein>
<dbReference type="InterPro" id="IPR050817">
    <property type="entry name" value="DjlA_DnaK_co-chaperone"/>
</dbReference>
<dbReference type="PROSITE" id="PS51203">
    <property type="entry name" value="CS"/>
    <property type="match status" value="1"/>
</dbReference>
<feature type="domain" description="CS" evidence="3">
    <location>
        <begin position="225"/>
        <end position="316"/>
    </location>
</feature>
<dbReference type="SUPFAM" id="SSF49764">
    <property type="entry name" value="HSP20-like chaperones"/>
    <property type="match status" value="1"/>
</dbReference>
<dbReference type="Pfam" id="PF04969">
    <property type="entry name" value="CS"/>
    <property type="match status" value="2"/>
</dbReference>
<dbReference type="AlphaFoldDB" id="A0AAW1T5A3"/>
<sequence>MPQEPDHWSQVDDIDGQGLYRTLGLPPRASLDEIRQAFRALAKKLHPDKGGNAVAFGRLQDAFRILSNPKSRSVYDDWAKELEFRYVRGVAGRAEGGEGVLLDDFANMGIHCDPATQLVITCEVCRRPSNRECWTCGMKICEFCTLKRHWKDGFPLHWPLINSDHMRTRLAKREFEKKRLEDAHRLALQNPNFRTDSELQDIRSFKTAAYEMLDRKDRLVAFDLRLARFYMWAQTDDNVYIAVRVPTGYEDKELLLDCNQAGLNLQPEDSPPVIQRAFHYAIDASQPIETFRTQDNRLFTIALPKGQPGETWLRLFRGDSDGARCMQPPYQISEMNDEVVLDFMLPFWTDSEDVKVAFRPKGISVIVRSAISLQREYWARAADGRQAESAAVDANNSTWSLDGGIDAGGGKAKVLSILLARPPLTEEELMWKKGVRQDNRSQDRPGGLMQKGVRFFREDEDDFGLEDILQALCFLEIGSTFVPPKPWQHGSEAKGSHGELETSR</sequence>
<dbReference type="PANTHER" id="PTHR24074">
    <property type="entry name" value="CO-CHAPERONE PROTEIN DJLA"/>
    <property type="match status" value="1"/>
</dbReference>
<keyword evidence="5" id="KW-1185">Reference proteome</keyword>
<dbReference type="Pfam" id="PF00226">
    <property type="entry name" value="DnaJ"/>
    <property type="match status" value="1"/>
</dbReference>
<dbReference type="CDD" id="cd06257">
    <property type="entry name" value="DnaJ"/>
    <property type="match status" value="1"/>
</dbReference>
<reference evidence="4 5" key="1">
    <citation type="journal article" date="2024" name="Nat. Commun.">
        <title>Phylogenomics reveals the evolutionary origins of lichenization in chlorophyte algae.</title>
        <authorList>
            <person name="Puginier C."/>
            <person name="Libourel C."/>
            <person name="Otte J."/>
            <person name="Skaloud P."/>
            <person name="Haon M."/>
            <person name="Grisel S."/>
            <person name="Petersen M."/>
            <person name="Berrin J.G."/>
            <person name="Delaux P.M."/>
            <person name="Dal Grande F."/>
            <person name="Keller J."/>
        </authorList>
    </citation>
    <scope>NUCLEOTIDE SEQUENCE [LARGE SCALE GENOMIC DNA]</scope>
    <source>
        <strain evidence="4 5">SAG 2523</strain>
    </source>
</reference>
<dbReference type="PROSITE" id="PS50076">
    <property type="entry name" value="DNAJ_2"/>
    <property type="match status" value="1"/>
</dbReference>
<name>A0AAW1T5A3_9CHLO</name>
<evidence type="ECO:0000256" key="1">
    <source>
        <dbReference type="SAM" id="MobiDB-lite"/>
    </source>
</evidence>
<accession>A0AAW1T5A3</accession>
<evidence type="ECO:0000313" key="5">
    <source>
        <dbReference type="Proteomes" id="UP001485043"/>
    </source>
</evidence>
<feature type="compositionally biased region" description="Basic and acidic residues" evidence="1">
    <location>
        <begin position="491"/>
        <end position="504"/>
    </location>
</feature>
<evidence type="ECO:0000259" key="3">
    <source>
        <dbReference type="PROSITE" id="PS51203"/>
    </source>
</evidence>
<dbReference type="SUPFAM" id="SSF46565">
    <property type="entry name" value="Chaperone J-domain"/>
    <property type="match status" value="1"/>
</dbReference>
<dbReference type="EMBL" id="JALJOV010000303">
    <property type="protein sequence ID" value="KAK9864911.1"/>
    <property type="molecule type" value="Genomic_DNA"/>
</dbReference>
<dbReference type="SMART" id="SM00271">
    <property type="entry name" value="DnaJ"/>
    <property type="match status" value="1"/>
</dbReference>
<comment type="caution">
    <text evidence="4">The sequence shown here is derived from an EMBL/GenBank/DDBJ whole genome shotgun (WGS) entry which is preliminary data.</text>
</comment>
<organism evidence="4 5">
    <name type="scientific">Apatococcus fuscideae</name>
    <dbReference type="NCBI Taxonomy" id="2026836"/>
    <lineage>
        <taxon>Eukaryota</taxon>
        <taxon>Viridiplantae</taxon>
        <taxon>Chlorophyta</taxon>
        <taxon>core chlorophytes</taxon>
        <taxon>Trebouxiophyceae</taxon>
        <taxon>Chlorellales</taxon>
        <taxon>Chlorellaceae</taxon>
        <taxon>Apatococcus</taxon>
    </lineage>
</organism>
<dbReference type="InterPro" id="IPR001623">
    <property type="entry name" value="DnaJ_domain"/>
</dbReference>
<evidence type="ECO:0000313" key="4">
    <source>
        <dbReference type="EMBL" id="KAK9864911.1"/>
    </source>
</evidence>
<dbReference type="Proteomes" id="UP001485043">
    <property type="component" value="Unassembled WGS sequence"/>
</dbReference>
<dbReference type="InterPro" id="IPR008978">
    <property type="entry name" value="HSP20-like_chaperone"/>
</dbReference>
<dbReference type="InterPro" id="IPR007052">
    <property type="entry name" value="CS_dom"/>
</dbReference>
<evidence type="ECO:0008006" key="6">
    <source>
        <dbReference type="Google" id="ProtNLM"/>
    </source>
</evidence>
<feature type="region of interest" description="Disordered" evidence="1">
    <location>
        <begin position="485"/>
        <end position="504"/>
    </location>
</feature>
<gene>
    <name evidence="4" type="ORF">WJX84_002855</name>
</gene>
<evidence type="ECO:0000259" key="2">
    <source>
        <dbReference type="PROSITE" id="PS50076"/>
    </source>
</evidence>
<dbReference type="Gene3D" id="1.10.287.110">
    <property type="entry name" value="DnaJ domain"/>
    <property type="match status" value="1"/>
</dbReference>
<dbReference type="InterPro" id="IPR036869">
    <property type="entry name" value="J_dom_sf"/>
</dbReference>